<dbReference type="NCBIfam" id="NF001377">
    <property type="entry name" value="PRK00278.2-4"/>
    <property type="match status" value="1"/>
</dbReference>
<proteinExistence type="inferred from homology"/>
<dbReference type="GO" id="GO:0004640">
    <property type="term" value="F:phosphoribosylanthranilate isomerase activity"/>
    <property type="evidence" value="ECO:0007669"/>
    <property type="project" value="TreeGrafter"/>
</dbReference>
<feature type="domain" description="Indole-3-glycerol phosphate synthase" evidence="10">
    <location>
        <begin position="3"/>
        <end position="254"/>
    </location>
</feature>
<evidence type="ECO:0000259" key="10">
    <source>
        <dbReference type="Pfam" id="PF00218"/>
    </source>
</evidence>
<dbReference type="PROSITE" id="PS00614">
    <property type="entry name" value="IGPS"/>
    <property type="match status" value="1"/>
</dbReference>
<evidence type="ECO:0000256" key="4">
    <source>
        <dbReference type="ARBA" id="ARBA00022605"/>
    </source>
</evidence>
<evidence type="ECO:0000313" key="11">
    <source>
        <dbReference type="EMBL" id="OUM89700.1"/>
    </source>
</evidence>
<dbReference type="PANTHER" id="PTHR22854:SF2">
    <property type="entry name" value="INDOLE-3-GLYCEROL-PHOSPHATE SYNTHASE"/>
    <property type="match status" value="1"/>
</dbReference>
<dbReference type="Pfam" id="PF00218">
    <property type="entry name" value="IGPS"/>
    <property type="match status" value="1"/>
</dbReference>
<evidence type="ECO:0000256" key="7">
    <source>
        <dbReference type="ARBA" id="ARBA00023141"/>
    </source>
</evidence>
<evidence type="ECO:0000256" key="2">
    <source>
        <dbReference type="ARBA" id="ARBA00004696"/>
    </source>
</evidence>
<dbReference type="EMBL" id="LZRT01000036">
    <property type="protein sequence ID" value="OUM89700.1"/>
    <property type="molecule type" value="Genomic_DNA"/>
</dbReference>
<keyword evidence="6 9" id="KW-0822">Tryptophan biosynthesis</keyword>
<dbReference type="CDD" id="cd00331">
    <property type="entry name" value="IGPS"/>
    <property type="match status" value="1"/>
</dbReference>
<dbReference type="GO" id="GO:0000162">
    <property type="term" value="P:L-tryptophan biosynthetic process"/>
    <property type="evidence" value="ECO:0007669"/>
    <property type="project" value="UniProtKB-UniRule"/>
</dbReference>
<keyword evidence="7 9" id="KW-0057">Aromatic amino acid biosynthesis</keyword>
<evidence type="ECO:0000256" key="8">
    <source>
        <dbReference type="ARBA" id="ARBA00023239"/>
    </source>
</evidence>
<dbReference type="GO" id="GO:0004425">
    <property type="term" value="F:indole-3-glycerol-phosphate synthase activity"/>
    <property type="evidence" value="ECO:0007669"/>
    <property type="project" value="UniProtKB-UniRule"/>
</dbReference>
<evidence type="ECO:0000256" key="6">
    <source>
        <dbReference type="ARBA" id="ARBA00022822"/>
    </source>
</evidence>
<comment type="catalytic activity">
    <reaction evidence="1 9">
        <text>1-(2-carboxyphenylamino)-1-deoxy-D-ribulose 5-phosphate + H(+) = (1S,2R)-1-C-(indol-3-yl)glycerol 3-phosphate + CO2 + H2O</text>
        <dbReference type="Rhea" id="RHEA:23476"/>
        <dbReference type="ChEBI" id="CHEBI:15377"/>
        <dbReference type="ChEBI" id="CHEBI:15378"/>
        <dbReference type="ChEBI" id="CHEBI:16526"/>
        <dbReference type="ChEBI" id="CHEBI:58613"/>
        <dbReference type="ChEBI" id="CHEBI:58866"/>
        <dbReference type="EC" id="4.1.1.48"/>
    </reaction>
</comment>
<dbReference type="Gene3D" id="3.20.20.70">
    <property type="entry name" value="Aldolase class I"/>
    <property type="match status" value="1"/>
</dbReference>
<name>A0A1Y3PQT9_9BACI</name>
<dbReference type="UniPathway" id="UPA00035">
    <property type="reaction ID" value="UER00043"/>
</dbReference>
<evidence type="ECO:0000256" key="9">
    <source>
        <dbReference type="HAMAP-Rule" id="MF_00134"/>
    </source>
</evidence>
<evidence type="ECO:0000256" key="5">
    <source>
        <dbReference type="ARBA" id="ARBA00022793"/>
    </source>
</evidence>
<evidence type="ECO:0000256" key="3">
    <source>
        <dbReference type="ARBA" id="ARBA00008737"/>
    </source>
</evidence>
<keyword evidence="8 9" id="KW-0456">Lyase</keyword>
<evidence type="ECO:0000313" key="12">
    <source>
        <dbReference type="Proteomes" id="UP000196475"/>
    </source>
</evidence>
<dbReference type="InterPro" id="IPR013785">
    <property type="entry name" value="Aldolase_TIM"/>
</dbReference>
<dbReference type="InterPro" id="IPR013798">
    <property type="entry name" value="Indole-3-glycerol_P_synth_dom"/>
</dbReference>
<dbReference type="InterPro" id="IPR001468">
    <property type="entry name" value="Indole-3-GlycerolPSynthase_CS"/>
</dbReference>
<dbReference type="EC" id="4.1.1.48" evidence="9"/>
<dbReference type="SUPFAM" id="SSF51366">
    <property type="entry name" value="Ribulose-phoshate binding barrel"/>
    <property type="match status" value="1"/>
</dbReference>
<accession>A0A1Y3PQT9</accession>
<comment type="similarity">
    <text evidence="3 9">Belongs to the TrpC family.</text>
</comment>
<dbReference type="HAMAP" id="MF_00134_A">
    <property type="entry name" value="IGPS_A"/>
    <property type="match status" value="1"/>
</dbReference>
<comment type="pathway">
    <text evidence="2 9">Amino-acid biosynthesis; L-tryptophan biosynthesis; L-tryptophan from chorismate: step 4/5.</text>
</comment>
<dbReference type="Proteomes" id="UP000196475">
    <property type="component" value="Unassembled WGS sequence"/>
</dbReference>
<dbReference type="FunFam" id="3.20.20.70:FF:000024">
    <property type="entry name" value="Indole-3-glycerol phosphate synthase"/>
    <property type="match status" value="1"/>
</dbReference>
<dbReference type="AlphaFoldDB" id="A0A1Y3PQT9"/>
<dbReference type="InterPro" id="IPR011060">
    <property type="entry name" value="RibuloseP-bd_barrel"/>
</dbReference>
<gene>
    <name evidence="9" type="primary">trpC</name>
    <name evidence="11" type="ORF">BAA01_02750</name>
</gene>
<sequence>MILDKIVETKKQELAALYAIEPEVRRQAEQASACLDFIAALRNPNHRMAVIAEVKKASPSKGVIRQEFDPVAVAQAYEKGGADAISVLTDQQFFQGDLQYLTAIKKQVSVPVFRKDFIIDKLQVYQARAAGADALLLIAAILSDEQLSELYQLTQGLGMQALIEVHSKEELERVLPLAPKIIGINNRDLRTFHTDLATTARLLPYIPDDILVVSESGISTPEHIRWLSELGVRAVLVGEHLMRQQDLAAAIRELMRAL</sequence>
<evidence type="ECO:0000256" key="1">
    <source>
        <dbReference type="ARBA" id="ARBA00001633"/>
    </source>
</evidence>
<dbReference type="HAMAP" id="MF_00134_B">
    <property type="entry name" value="IGPS_B"/>
    <property type="match status" value="1"/>
</dbReference>
<protein>
    <recommendedName>
        <fullName evidence="9">Indole-3-glycerol phosphate synthase</fullName>
        <shortName evidence="9">IGPS</shortName>
        <ecNumber evidence="9">4.1.1.48</ecNumber>
    </recommendedName>
</protein>
<dbReference type="InterPro" id="IPR045186">
    <property type="entry name" value="Indole-3-glycerol_P_synth"/>
</dbReference>
<keyword evidence="5 9" id="KW-0210">Decarboxylase</keyword>
<organism evidence="11 12">
    <name type="scientific">Bacillus thermozeamaize</name>
    <dbReference type="NCBI Taxonomy" id="230954"/>
    <lineage>
        <taxon>Bacteria</taxon>
        <taxon>Bacillati</taxon>
        <taxon>Bacillota</taxon>
        <taxon>Bacilli</taxon>
        <taxon>Bacillales</taxon>
        <taxon>Bacillaceae</taxon>
        <taxon>Bacillus</taxon>
    </lineage>
</organism>
<reference evidence="12" key="1">
    <citation type="submission" date="2016-06" db="EMBL/GenBank/DDBJ databases">
        <authorList>
            <person name="Nascimento L."/>
            <person name="Pereira R.V."/>
            <person name="Martins L.F."/>
            <person name="Quaggio R.B."/>
            <person name="Silva A.M."/>
            <person name="Setubal J.C."/>
        </authorList>
    </citation>
    <scope>NUCLEOTIDE SEQUENCE [LARGE SCALE GENOMIC DNA]</scope>
</reference>
<comment type="caution">
    <text evidence="11">The sequence shown here is derived from an EMBL/GenBank/DDBJ whole genome shotgun (WGS) entry which is preliminary data.</text>
</comment>
<dbReference type="PANTHER" id="PTHR22854">
    <property type="entry name" value="TRYPTOPHAN BIOSYNTHESIS PROTEIN"/>
    <property type="match status" value="1"/>
</dbReference>
<keyword evidence="4 9" id="KW-0028">Amino-acid biosynthesis</keyword>